<dbReference type="KEGG" id="hbs:IPV69_26170"/>
<evidence type="ECO:0000256" key="1">
    <source>
        <dbReference type="SAM" id="MobiDB-lite"/>
    </source>
</evidence>
<name>A0A7M2WWE0_9BACT</name>
<organism evidence="2 3">
    <name type="scientific">Humisphaera borealis</name>
    <dbReference type="NCBI Taxonomy" id="2807512"/>
    <lineage>
        <taxon>Bacteria</taxon>
        <taxon>Pseudomonadati</taxon>
        <taxon>Planctomycetota</taxon>
        <taxon>Phycisphaerae</taxon>
        <taxon>Tepidisphaerales</taxon>
        <taxon>Tepidisphaeraceae</taxon>
        <taxon>Humisphaera</taxon>
    </lineage>
</organism>
<dbReference type="EMBL" id="CP063458">
    <property type="protein sequence ID" value="QOV89634.1"/>
    <property type="molecule type" value="Genomic_DNA"/>
</dbReference>
<protein>
    <submittedName>
        <fullName evidence="2">Uncharacterized protein</fullName>
    </submittedName>
</protein>
<evidence type="ECO:0000313" key="3">
    <source>
        <dbReference type="Proteomes" id="UP000593765"/>
    </source>
</evidence>
<gene>
    <name evidence="2" type="ORF">IPV69_26170</name>
</gene>
<evidence type="ECO:0000313" key="2">
    <source>
        <dbReference type="EMBL" id="QOV89634.1"/>
    </source>
</evidence>
<dbReference type="AlphaFoldDB" id="A0A7M2WWE0"/>
<feature type="region of interest" description="Disordered" evidence="1">
    <location>
        <begin position="58"/>
        <end position="86"/>
    </location>
</feature>
<dbReference type="Proteomes" id="UP000593765">
    <property type="component" value="Chromosome"/>
</dbReference>
<proteinExistence type="predicted"/>
<accession>A0A7M2WWE0</accession>
<reference evidence="2 3" key="1">
    <citation type="submission" date="2020-10" db="EMBL/GenBank/DDBJ databases">
        <title>Wide distribution of Phycisphaera-like planctomycetes from WD2101 soil group in peatlands and genome analysis of the first cultivated representative.</title>
        <authorList>
            <person name="Dedysh S.N."/>
            <person name="Beletsky A.V."/>
            <person name="Ivanova A."/>
            <person name="Kulichevskaya I.S."/>
            <person name="Suzina N.E."/>
            <person name="Philippov D.A."/>
            <person name="Rakitin A.L."/>
            <person name="Mardanov A.V."/>
            <person name="Ravin N.V."/>
        </authorList>
    </citation>
    <scope>NUCLEOTIDE SEQUENCE [LARGE SCALE GENOMIC DNA]</scope>
    <source>
        <strain evidence="2 3">M1803</strain>
    </source>
</reference>
<sequence>MNWRKYEMTEYSFQLPDDLAQQLETHARSLGVKGIDLWIESILKQYLGSLTEGHTPLKGLDESGKVTSSEWRMRHPRPAASKRPSPTLQPLRVDGGWHIFWNLFEAIDPPEFLADDNRWAFYESLLYLVNEDRDTLIDLCWHGDVAPNGLFRLVLVRIENGTGNWDQPLRCFESRSRTDIVRELEAWLGTGT</sequence>
<keyword evidence="3" id="KW-1185">Reference proteome</keyword>